<evidence type="ECO:0000256" key="1">
    <source>
        <dbReference type="SAM" id="Phobius"/>
    </source>
</evidence>
<name>A0A2S6GJE4_9GAMM</name>
<dbReference type="InterPro" id="IPR025711">
    <property type="entry name" value="PepSY"/>
</dbReference>
<keyword evidence="1" id="KW-0472">Membrane</keyword>
<dbReference type="Pfam" id="PF03413">
    <property type="entry name" value="PepSY"/>
    <property type="match status" value="1"/>
</dbReference>
<dbReference type="Proteomes" id="UP000238071">
    <property type="component" value="Unassembled WGS sequence"/>
</dbReference>
<keyword evidence="1" id="KW-0812">Transmembrane</keyword>
<gene>
    <name evidence="3" type="ORF">B0F88_12125</name>
</gene>
<dbReference type="AlphaFoldDB" id="A0A2S6GJE4"/>
<evidence type="ECO:0000259" key="2">
    <source>
        <dbReference type="Pfam" id="PF03413"/>
    </source>
</evidence>
<comment type="caution">
    <text evidence="3">The sequence shown here is derived from an EMBL/GenBank/DDBJ whole genome shotgun (WGS) entry which is preliminary data.</text>
</comment>
<dbReference type="RefSeq" id="WP_104425231.1">
    <property type="nucleotide sequence ID" value="NZ_PTIY01000021.1"/>
</dbReference>
<organism evidence="3 4">
    <name type="scientific">Methylobacter tundripaludum</name>
    <dbReference type="NCBI Taxonomy" id="173365"/>
    <lineage>
        <taxon>Bacteria</taxon>
        <taxon>Pseudomonadati</taxon>
        <taxon>Pseudomonadota</taxon>
        <taxon>Gammaproteobacteria</taxon>
        <taxon>Methylococcales</taxon>
        <taxon>Methylococcaceae</taxon>
        <taxon>Methylobacter</taxon>
    </lineage>
</organism>
<protein>
    <submittedName>
        <fullName evidence="3">Putative iron-regulated membrane protein</fullName>
    </submittedName>
</protein>
<dbReference type="OrthoDB" id="9776609at2"/>
<dbReference type="PANTHER" id="PTHR34219">
    <property type="entry name" value="IRON-REGULATED INNER MEMBRANE PROTEIN-RELATED"/>
    <property type="match status" value="1"/>
</dbReference>
<keyword evidence="4" id="KW-1185">Reference proteome</keyword>
<feature type="transmembrane region" description="Helical" evidence="1">
    <location>
        <begin position="163"/>
        <end position="183"/>
    </location>
</feature>
<sequence>MPAGTHLTNHSTRRTKWRKVWLAFHLYLGLSAGLVFVLAGLTGSLLVFYVELDEILNPALHVSATQARQQAQPYEAVFQAIRQAHPERNASWRLEMPRHNQAMLMARYYKPAEKTGLSFAPLIVWVNPYTSDVVSSRFWGEFVMTWMFDLHYALLLDGTGKTLMGIIGLLLLIPLLSGIYLWWPATGKLRQALSIKRGASRARFIFDLHKTQGVYSFPVLLLLLVSGAILELPAVFKPLINHLSPLYRAEANRSPYQAGYSRISLDQAAATAESLYPEAVLRWIETPDGQEGAYRIMLYQQGEPSFRFPKTTVWVDQYSGAVLSTRNPRLERIGDTFMNWLHPLHNGEIAGMAGRLLVFVSGFIPAILYVTGIVRWLQKRRARRLQMIKTG</sequence>
<feature type="transmembrane region" description="Helical" evidence="1">
    <location>
        <begin position="213"/>
        <end position="236"/>
    </location>
</feature>
<dbReference type="InterPro" id="IPR005625">
    <property type="entry name" value="PepSY-ass_TM"/>
</dbReference>
<dbReference type="EMBL" id="PTIY01000021">
    <property type="protein sequence ID" value="PPK65337.1"/>
    <property type="molecule type" value="Genomic_DNA"/>
</dbReference>
<proteinExistence type="predicted"/>
<keyword evidence="1" id="KW-1133">Transmembrane helix</keyword>
<evidence type="ECO:0000313" key="4">
    <source>
        <dbReference type="Proteomes" id="UP000238071"/>
    </source>
</evidence>
<feature type="transmembrane region" description="Helical" evidence="1">
    <location>
        <begin position="356"/>
        <end position="377"/>
    </location>
</feature>
<feature type="domain" description="PepSY" evidence="2">
    <location>
        <begin position="262"/>
        <end position="325"/>
    </location>
</feature>
<accession>A0A2S6GJE4</accession>
<reference evidence="3 4" key="1">
    <citation type="submission" date="2018-02" db="EMBL/GenBank/DDBJ databases">
        <title>Subsurface microbial communities from deep shales in Ohio and West Virginia, USA.</title>
        <authorList>
            <person name="Wrighton K."/>
        </authorList>
    </citation>
    <scope>NUCLEOTIDE SEQUENCE [LARGE SCALE GENOMIC DNA]</scope>
    <source>
        <strain evidence="3 4">OWC-G53F</strain>
    </source>
</reference>
<feature type="transmembrane region" description="Helical" evidence="1">
    <location>
        <begin position="20"/>
        <end position="50"/>
    </location>
</feature>
<evidence type="ECO:0000313" key="3">
    <source>
        <dbReference type="EMBL" id="PPK65337.1"/>
    </source>
</evidence>
<dbReference type="Pfam" id="PF03929">
    <property type="entry name" value="PepSY_TM"/>
    <property type="match status" value="1"/>
</dbReference>